<proteinExistence type="predicted"/>
<accession>A0ABY6Y1U7</accession>
<dbReference type="PANTHER" id="PTHR35862">
    <property type="entry name" value="FELS-2 PROPHAGE PROTEIN"/>
    <property type="match status" value="1"/>
</dbReference>
<keyword evidence="2" id="KW-1185">Reference proteome</keyword>
<dbReference type="InterPro" id="IPR052726">
    <property type="entry name" value="Phage_Baseplate_Hub"/>
</dbReference>
<evidence type="ECO:0000313" key="2">
    <source>
        <dbReference type="Proteomes" id="UP000494120"/>
    </source>
</evidence>
<sequence>MNFFDLPAIDQVQKYVLADDRVPRAIYSITLNGKNITKKFDGRLITMTLQDNRGFEADQLDISLDDSDGALEIPSRGVTLKLSIGWAGAANGLVDKGEFMVDEVRHTGTPDVLTIRARSVDLRAGLSIKKERSWHRQTVGAIVRAIASQNKVEARISKALDAQLVDHIDQTAESDVNLLSRLAKMFDAIATVKNGLLLFIKAGEATTASGKPLPAVTITRDVGDRHEFGVADRDTYSGVQAFYLNTRTAKKQSTTVKRRRRRTTAKKKKPIDKSGDVLFGTAENVKTLRHTYANKGNATRAAKAEWEKLQRGVAEFSIVLALGRPELMTELPVTVRGYKRVIDDCNWIIARVTHTIDGNGGFTSDLDLEVKATEVPEIDTSTDAE</sequence>
<dbReference type="EMBL" id="CABVQG010000023">
    <property type="protein sequence ID" value="VWD07578.1"/>
    <property type="molecule type" value="Genomic_DNA"/>
</dbReference>
<gene>
    <name evidence="1" type="ORF">BLA17378_05677</name>
</gene>
<dbReference type="Pfam" id="PF05954">
    <property type="entry name" value="Phage_GPD"/>
    <property type="match status" value="1"/>
</dbReference>
<protein>
    <submittedName>
        <fullName evidence="1">Late control D family protein</fullName>
    </submittedName>
</protein>
<dbReference type="PANTHER" id="PTHR35862:SF3">
    <property type="entry name" value="FELS-2 PROPHAGE PROTEIN"/>
    <property type="match status" value="1"/>
</dbReference>
<dbReference type="SUPFAM" id="SSF69279">
    <property type="entry name" value="Phage tail proteins"/>
    <property type="match status" value="1"/>
</dbReference>
<organism evidence="1 2">
    <name type="scientific">Burkholderia aenigmatica</name>
    <dbReference type="NCBI Taxonomy" id="2015348"/>
    <lineage>
        <taxon>Bacteria</taxon>
        <taxon>Pseudomonadati</taxon>
        <taxon>Pseudomonadota</taxon>
        <taxon>Betaproteobacteria</taxon>
        <taxon>Burkholderiales</taxon>
        <taxon>Burkholderiaceae</taxon>
        <taxon>Burkholderia</taxon>
        <taxon>Burkholderia cepacia complex</taxon>
    </lineage>
</organism>
<comment type="caution">
    <text evidence="1">The sequence shown here is derived from an EMBL/GenBank/DDBJ whole genome shotgun (WGS) entry which is preliminary data.</text>
</comment>
<name>A0ABY6Y1U7_9BURK</name>
<dbReference type="RefSeq" id="WP_174960174.1">
    <property type="nucleotide sequence ID" value="NZ_CABVQG010000023.1"/>
</dbReference>
<evidence type="ECO:0000313" key="1">
    <source>
        <dbReference type="EMBL" id="VWD07578.1"/>
    </source>
</evidence>
<reference evidence="1 2" key="1">
    <citation type="submission" date="2019-09" db="EMBL/GenBank/DDBJ databases">
        <authorList>
            <person name="Depoorter E."/>
        </authorList>
    </citation>
    <scope>NUCLEOTIDE SEQUENCE [LARGE SCALE GENOMIC DNA]</scope>
    <source>
        <strain evidence="1 2">R-17378</strain>
    </source>
</reference>
<dbReference type="Proteomes" id="UP000494120">
    <property type="component" value="Unassembled WGS sequence"/>
</dbReference>